<protein>
    <recommendedName>
        <fullName evidence="4">DUF4358 domain-containing protein</fullName>
    </recommendedName>
</protein>
<name>A0A368VM25_9BACL</name>
<accession>A0A368VM25</accession>
<evidence type="ECO:0008006" key="4">
    <source>
        <dbReference type="Google" id="ProtNLM"/>
    </source>
</evidence>
<feature type="chain" id="PRO_5017050670" description="DUF4358 domain-containing protein" evidence="1">
    <location>
        <begin position="23"/>
        <end position="146"/>
    </location>
</feature>
<dbReference type="Proteomes" id="UP000252415">
    <property type="component" value="Unassembled WGS sequence"/>
</dbReference>
<keyword evidence="1" id="KW-0732">Signal</keyword>
<dbReference type="PROSITE" id="PS51257">
    <property type="entry name" value="PROKAR_LIPOPROTEIN"/>
    <property type="match status" value="1"/>
</dbReference>
<keyword evidence="3" id="KW-1185">Reference proteome</keyword>
<organism evidence="2 3">
    <name type="scientific">Paenibacillus prosopidis</name>
    <dbReference type="NCBI Taxonomy" id="630520"/>
    <lineage>
        <taxon>Bacteria</taxon>
        <taxon>Bacillati</taxon>
        <taxon>Bacillota</taxon>
        <taxon>Bacilli</taxon>
        <taxon>Bacillales</taxon>
        <taxon>Paenibacillaceae</taxon>
        <taxon>Paenibacillus</taxon>
    </lineage>
</organism>
<dbReference type="EMBL" id="QPJD01000043">
    <property type="protein sequence ID" value="RCW40080.1"/>
    <property type="molecule type" value="Genomic_DNA"/>
</dbReference>
<feature type="signal peptide" evidence="1">
    <location>
        <begin position="1"/>
        <end position="22"/>
    </location>
</feature>
<dbReference type="AlphaFoldDB" id="A0A368VM25"/>
<evidence type="ECO:0000313" key="2">
    <source>
        <dbReference type="EMBL" id="RCW40080.1"/>
    </source>
</evidence>
<reference evidence="2 3" key="1">
    <citation type="submission" date="2018-07" db="EMBL/GenBank/DDBJ databases">
        <title>Genomic Encyclopedia of Type Strains, Phase III (KMG-III): the genomes of soil and plant-associated and newly described type strains.</title>
        <authorList>
            <person name="Whitman W."/>
        </authorList>
    </citation>
    <scope>NUCLEOTIDE SEQUENCE [LARGE SCALE GENOMIC DNA]</scope>
    <source>
        <strain evidence="2 3">CECT 7506</strain>
    </source>
</reference>
<dbReference type="OrthoDB" id="2620705at2"/>
<sequence>MKIRFFVVILIVVSLASGCANGEKKESKLSLDTVVQAIKAEGPELISQGQLDYGFAVINDVKPHLFSIGNQLEDIARHENIYIYFFDSEQARKDGLNTFNQYLKANDLALYQFAYEQKNMLIIYYSSKYEDSKVDEKIQTAIQTLN</sequence>
<evidence type="ECO:0000256" key="1">
    <source>
        <dbReference type="SAM" id="SignalP"/>
    </source>
</evidence>
<comment type="caution">
    <text evidence="2">The sequence shown here is derived from an EMBL/GenBank/DDBJ whole genome shotgun (WGS) entry which is preliminary data.</text>
</comment>
<dbReference type="RefSeq" id="WP_114384282.1">
    <property type="nucleotide sequence ID" value="NZ_QPJD01000043.1"/>
</dbReference>
<evidence type="ECO:0000313" key="3">
    <source>
        <dbReference type="Proteomes" id="UP000252415"/>
    </source>
</evidence>
<gene>
    <name evidence="2" type="ORF">DFP97_1432</name>
</gene>
<proteinExistence type="predicted"/>